<feature type="compositionally biased region" description="Basic and acidic residues" evidence="3">
    <location>
        <begin position="389"/>
        <end position="398"/>
    </location>
</feature>
<dbReference type="InterPro" id="IPR023631">
    <property type="entry name" value="Amidase_dom"/>
</dbReference>
<name>A0A0D2UQ09_CAPO3</name>
<dbReference type="GO" id="GO:0004040">
    <property type="term" value="F:amidase activity"/>
    <property type="evidence" value="ECO:0007669"/>
    <property type="project" value="TreeGrafter"/>
</dbReference>
<dbReference type="PROSITE" id="PS00571">
    <property type="entry name" value="AMIDASES"/>
    <property type="match status" value="1"/>
</dbReference>
<evidence type="ECO:0000256" key="1">
    <source>
        <dbReference type="ARBA" id="ARBA00009199"/>
    </source>
</evidence>
<dbReference type="InterPro" id="IPR036928">
    <property type="entry name" value="AS_sf"/>
</dbReference>
<evidence type="ECO:0000256" key="2">
    <source>
        <dbReference type="ARBA" id="ARBA00022801"/>
    </source>
</evidence>
<reference evidence="6" key="1">
    <citation type="submission" date="2011-02" db="EMBL/GenBank/DDBJ databases">
        <title>The Genome Sequence of Capsaspora owczarzaki ATCC 30864.</title>
        <authorList>
            <person name="Russ C."/>
            <person name="Cuomo C."/>
            <person name="Burger G."/>
            <person name="Gray M.W."/>
            <person name="Holland P.W.H."/>
            <person name="King N."/>
            <person name="Lang F.B.F."/>
            <person name="Roger A.J."/>
            <person name="Ruiz-Trillo I."/>
            <person name="Young S.K."/>
            <person name="Zeng Q."/>
            <person name="Gargeya S."/>
            <person name="Alvarado L."/>
            <person name="Berlin A."/>
            <person name="Chapman S.B."/>
            <person name="Chen Z."/>
            <person name="Freedman E."/>
            <person name="Gellesch M."/>
            <person name="Goldberg J."/>
            <person name="Griggs A."/>
            <person name="Gujja S."/>
            <person name="Heilman E."/>
            <person name="Heiman D."/>
            <person name="Howarth C."/>
            <person name="Mehta T."/>
            <person name="Neiman D."/>
            <person name="Pearson M."/>
            <person name="Roberts A."/>
            <person name="Saif S."/>
            <person name="Shea T."/>
            <person name="Shenoy N."/>
            <person name="Sisk P."/>
            <person name="Stolte C."/>
            <person name="Sykes S."/>
            <person name="White J."/>
            <person name="Yandava C."/>
            <person name="Haas B."/>
            <person name="Nusbaum C."/>
            <person name="Birren B."/>
        </authorList>
    </citation>
    <scope>NUCLEOTIDE SEQUENCE</scope>
    <source>
        <strain evidence="6">ATCC 30864</strain>
    </source>
</reference>
<feature type="compositionally biased region" description="Low complexity" evidence="3">
    <location>
        <begin position="379"/>
        <end position="388"/>
    </location>
</feature>
<dbReference type="STRING" id="595528.A0A0D2UQ09"/>
<dbReference type="Pfam" id="PF01425">
    <property type="entry name" value="Amidase"/>
    <property type="match status" value="2"/>
</dbReference>
<dbReference type="GO" id="GO:0009062">
    <property type="term" value="P:fatty acid catabolic process"/>
    <property type="evidence" value="ECO:0007669"/>
    <property type="project" value="TreeGrafter"/>
</dbReference>
<dbReference type="EMBL" id="KE346373">
    <property type="protein sequence ID" value="KJE97076.1"/>
    <property type="molecule type" value="Genomic_DNA"/>
</dbReference>
<keyword evidence="6" id="KW-1185">Reference proteome</keyword>
<feature type="domain" description="Amidase" evidence="4">
    <location>
        <begin position="472"/>
        <end position="715"/>
    </location>
</feature>
<dbReference type="InterPro" id="IPR052096">
    <property type="entry name" value="Endocannabinoid_amidase"/>
</dbReference>
<dbReference type="PANTHER" id="PTHR45847:SF6">
    <property type="entry name" value="FATTY ACID AMIDE HYDROLASE"/>
    <property type="match status" value="1"/>
</dbReference>
<accession>A0A0D2UQ09</accession>
<evidence type="ECO:0000313" key="6">
    <source>
        <dbReference type="Proteomes" id="UP000008743"/>
    </source>
</evidence>
<dbReference type="PANTHER" id="PTHR45847">
    <property type="entry name" value="FATTY ACID AMIDE HYDROLASE"/>
    <property type="match status" value="1"/>
</dbReference>
<comment type="similarity">
    <text evidence="1">Belongs to the amidase family.</text>
</comment>
<evidence type="ECO:0000313" key="5">
    <source>
        <dbReference type="EMBL" id="KJE97076.1"/>
    </source>
</evidence>
<protein>
    <recommendedName>
        <fullName evidence="4">Amidase domain-containing protein</fullName>
    </recommendedName>
</protein>
<evidence type="ECO:0000259" key="4">
    <source>
        <dbReference type="Pfam" id="PF01425"/>
    </source>
</evidence>
<dbReference type="Proteomes" id="UP000008743">
    <property type="component" value="Unassembled WGS sequence"/>
</dbReference>
<dbReference type="PhylomeDB" id="A0A0D2UQ09"/>
<evidence type="ECO:0000256" key="3">
    <source>
        <dbReference type="SAM" id="MobiDB-lite"/>
    </source>
</evidence>
<dbReference type="RefSeq" id="XP_004343422.2">
    <property type="nucleotide sequence ID" value="XM_004343372.2"/>
</dbReference>
<dbReference type="SUPFAM" id="SSF75304">
    <property type="entry name" value="Amidase signature (AS) enzymes"/>
    <property type="match status" value="2"/>
</dbReference>
<dbReference type="FunCoup" id="A0A0D2UQ09">
    <property type="interactions" value="41"/>
</dbReference>
<sequence>MLSAAATAAAKIKQTPVAAAISAAAAIAAICTTVATSYHRNKLEADAERRHAYMRGICQRKRAERDARRLVPFECNVDPELQALIISLPVHELVQGIQSHRFTSEQIVRTYCQRAKLCGERFNSNAEEFFHEAIEEAKEADAYFASTGQLKGPLHGIPISVKDQFDQKGADSTCGMAAKCFHPSAEDGLLVHLIRTAGGIPFVRSNVPQMLMVTETRNDIWGTALNPYNTSRVAGGSSGGEGVLLACAASPLGLGTDVGGSIRVPSNWCGIYGFKPTPQRMSTVGLTNGMSPQYGQQAILPVAGPMGRCVEDLTIIMKCWWVDALWNRDPYVPRMPFNDAIYRFAAMPKATTAQSAVPALPFVTCGPLLAATCAMTPSSLSSASSIAPSREDDEREKSPYPSMAIDVESGARSRTSSLNCGSAFGSLAAAGGFNLTDPSPRPRSSSIPHIGSSLFGGASAGMLLARPAAEVPTPLRPRKLRIGYFTTTALFESSPACARAVQEVVASLTEAGHELVFFEPPNLQDGAMTLMGLLSCDRGLEAYIRGLQGEALNDAYEPLYQGSIMSTAARTELADSAERQGMWRLAGLVRATGVKNAFEYKEYIHKAKTYKNAFVHAWQAANLDALICPTMPLPALPHLTTARLIPAHCYANLFNLLHVPAGSVPVTHVRADEQCYTSVHRDAFTDLAVEASAGTAGLPVGVQVVALPFQDELCLHVMGLIERTNGLHEHVSLTADQA</sequence>
<gene>
    <name evidence="5" type="ORF">CAOG_007548</name>
</gene>
<dbReference type="Gene3D" id="3.90.1300.10">
    <property type="entry name" value="Amidase signature (AS) domain"/>
    <property type="match status" value="2"/>
</dbReference>
<dbReference type="InterPro" id="IPR020556">
    <property type="entry name" value="Amidase_CS"/>
</dbReference>
<dbReference type="OrthoDB" id="566138at2759"/>
<keyword evidence="2" id="KW-0378">Hydrolase</keyword>
<feature type="domain" description="Amidase" evidence="4">
    <location>
        <begin position="107"/>
        <end position="330"/>
    </location>
</feature>
<dbReference type="AlphaFoldDB" id="A0A0D2UQ09"/>
<dbReference type="InParanoid" id="A0A0D2UQ09"/>
<feature type="region of interest" description="Disordered" evidence="3">
    <location>
        <begin position="379"/>
        <end position="401"/>
    </location>
</feature>
<dbReference type="eggNOG" id="KOG1212">
    <property type="taxonomic scope" value="Eukaryota"/>
</dbReference>
<dbReference type="GO" id="GO:0017064">
    <property type="term" value="F:fatty acid amide hydrolase activity"/>
    <property type="evidence" value="ECO:0007669"/>
    <property type="project" value="TreeGrafter"/>
</dbReference>
<organism evidence="5 6">
    <name type="scientific">Capsaspora owczarzaki (strain ATCC 30864)</name>
    <dbReference type="NCBI Taxonomy" id="595528"/>
    <lineage>
        <taxon>Eukaryota</taxon>
        <taxon>Filasterea</taxon>
        <taxon>Capsaspora</taxon>
    </lineage>
</organism>
<proteinExistence type="inferred from homology"/>